<evidence type="ECO:0000256" key="1">
    <source>
        <dbReference type="SAM" id="Phobius"/>
    </source>
</evidence>
<comment type="caution">
    <text evidence="2">The sequence shown here is derived from an EMBL/GenBank/DDBJ whole genome shotgun (WGS) entry which is preliminary data.</text>
</comment>
<organism evidence="2 3">
    <name type="scientific">Pseudocohnilembus persalinus</name>
    <name type="common">Ciliate</name>
    <dbReference type="NCBI Taxonomy" id="266149"/>
    <lineage>
        <taxon>Eukaryota</taxon>
        <taxon>Sar</taxon>
        <taxon>Alveolata</taxon>
        <taxon>Ciliophora</taxon>
        <taxon>Intramacronucleata</taxon>
        <taxon>Oligohymenophorea</taxon>
        <taxon>Scuticociliatia</taxon>
        <taxon>Philasterida</taxon>
        <taxon>Pseudocohnilembidae</taxon>
        <taxon>Pseudocohnilembus</taxon>
    </lineage>
</organism>
<sequence>MKEEINLNDQQLFQIVLNLIKISCFIDTELLDLVDFLTHTIYKKIQKNQELTFSDQKLKNQNRDKNNQIFQQFLINQAISEFQELELQEKFLYESQTNKNPENLSQKYSQILKNGPTKLKNAKLKGILLTYLLLKLIDSLNLWDNLNFQQIYYPENPQQPKQNSVLNILYQLPIQKYYLYLKKKQNNSKNFTHLYERIAKKIMKSFPVLEYPYLQFFLQNQLPIIHKSQPQSQPQPQPQSQPLNFSQIFSQPQPDKNCFHLNLLQNFHNNYLITANNFVLSLVQKSLTHKQNLNLLDGIFLDPLAVLLIKKNFFKKSPQSQLIIIYSLIILIVHWDLFIAFKRTTEQKIKRQFLIQYKINLLKALITLLTPQNDISSDLKPQEKQIIEQRDKIITFFIHSYCIQDEELIRQIVYSGFPIKYLEKMVKNVDFLHLGLSYVKEFIPQQEEQNHNKIIYQISYLTTLITHYKNQNSLFVAQEILNYIHKILALKQPLSIKICNLYFQTLSKIGEIYPNLHTEINQIRAALSSEFGIDQKSNFLQN</sequence>
<dbReference type="Proteomes" id="UP000054937">
    <property type="component" value="Unassembled WGS sequence"/>
</dbReference>
<keyword evidence="1" id="KW-1133">Transmembrane helix</keyword>
<accession>A0A0V0QBC8</accession>
<proteinExistence type="predicted"/>
<protein>
    <submittedName>
        <fullName evidence="2">Uncharacterized protein</fullName>
    </submittedName>
</protein>
<dbReference type="OMA" id="CARYNIQ"/>
<keyword evidence="3" id="KW-1185">Reference proteome</keyword>
<dbReference type="GO" id="GO:0032039">
    <property type="term" value="C:integrator complex"/>
    <property type="evidence" value="ECO:0007669"/>
    <property type="project" value="InterPro"/>
</dbReference>
<evidence type="ECO:0000313" key="3">
    <source>
        <dbReference type="Proteomes" id="UP000054937"/>
    </source>
</evidence>
<dbReference type="Pfam" id="PF14750">
    <property type="entry name" value="INTS2"/>
    <property type="match status" value="1"/>
</dbReference>
<reference evidence="2 3" key="1">
    <citation type="journal article" date="2015" name="Sci. Rep.">
        <title>Genome of the facultative scuticociliatosis pathogen Pseudocohnilembus persalinus provides insight into its virulence through horizontal gene transfer.</title>
        <authorList>
            <person name="Xiong J."/>
            <person name="Wang G."/>
            <person name="Cheng J."/>
            <person name="Tian M."/>
            <person name="Pan X."/>
            <person name="Warren A."/>
            <person name="Jiang C."/>
            <person name="Yuan D."/>
            <person name="Miao W."/>
        </authorList>
    </citation>
    <scope>NUCLEOTIDE SEQUENCE [LARGE SCALE GENOMIC DNA]</scope>
    <source>
        <strain evidence="2">36N120E</strain>
    </source>
</reference>
<keyword evidence="1" id="KW-0812">Transmembrane</keyword>
<keyword evidence="1" id="KW-0472">Membrane</keyword>
<dbReference type="AlphaFoldDB" id="A0A0V0QBC8"/>
<name>A0A0V0QBC8_PSEPJ</name>
<feature type="transmembrane region" description="Helical" evidence="1">
    <location>
        <begin position="322"/>
        <end position="341"/>
    </location>
</feature>
<dbReference type="InterPro" id="IPR029321">
    <property type="entry name" value="INTS2"/>
</dbReference>
<dbReference type="InParanoid" id="A0A0V0QBC8"/>
<gene>
    <name evidence="2" type="ORF">PPERSA_02392</name>
</gene>
<dbReference type="EMBL" id="LDAU01000210">
    <property type="protein sequence ID" value="KRW99534.1"/>
    <property type="molecule type" value="Genomic_DNA"/>
</dbReference>
<evidence type="ECO:0000313" key="2">
    <source>
        <dbReference type="EMBL" id="KRW99534.1"/>
    </source>
</evidence>